<feature type="transmembrane region" description="Helical" evidence="6">
    <location>
        <begin position="56"/>
        <end position="80"/>
    </location>
</feature>
<feature type="transmembrane region" description="Helical" evidence="6">
    <location>
        <begin position="222"/>
        <end position="244"/>
    </location>
</feature>
<sequence length="485" mass="52128">MDTKNNLNSTQTNIPKTNMKKTLSLWNFFTIGFGAIIGTGWVLLVGDWMIIGGGPIAAMIAFIIGSILLLPIGAVFGELTSAIPISGGIVEYVDRTFGSKISYITGWFLSLGNGILCPWEAIAISTLVSEMFGEFFPFLRSVKLYTILGADVYLFPTLISLCFAVYVIILNFKGASSAAKLQGFLTKALLAGMILAIGISIFKGSPSHLNPIFRQVDATTSSTSATSLFSGILSVLVMTPFFYAGFDTIPQQAEEAAEGLNWNKFGKVISMALLASGVFYMVCIYSFGTIIPWNDFIKHTVPALSCLKDINVILYIIMLCIATLGPMGPMNSFYGATSRIMLAMGRKNQLPKSFAKVDAKSGTPVTPNIILAILTLIGPFLGKNMLVPLTNVSALAFIFSCTMVSFACLRMRRTEPDLQRPYKVPGGKLGISAACLAGSIIIGLMIIPASPAALKPQELIIVLGWLAIGLILMTLTNISKKNKNV</sequence>
<feature type="transmembrane region" description="Helical" evidence="6">
    <location>
        <begin position="184"/>
        <end position="202"/>
    </location>
</feature>
<dbReference type="OrthoDB" id="178667at2"/>
<keyword evidence="4 6" id="KW-1133">Transmembrane helix</keyword>
<evidence type="ECO:0000256" key="6">
    <source>
        <dbReference type="SAM" id="Phobius"/>
    </source>
</evidence>
<feature type="transmembrane region" description="Helical" evidence="6">
    <location>
        <begin position="144"/>
        <end position="172"/>
    </location>
</feature>
<evidence type="ECO:0000256" key="3">
    <source>
        <dbReference type="ARBA" id="ARBA00022692"/>
    </source>
</evidence>
<feature type="transmembrane region" description="Helical" evidence="6">
    <location>
        <begin position="389"/>
        <end position="409"/>
    </location>
</feature>
<dbReference type="PANTHER" id="PTHR42770:SF7">
    <property type="entry name" value="MEMBRANE PROTEIN"/>
    <property type="match status" value="1"/>
</dbReference>
<keyword evidence="5 6" id="KW-0472">Membrane</keyword>
<dbReference type="Gene3D" id="1.20.1740.10">
    <property type="entry name" value="Amino acid/polyamine transporter I"/>
    <property type="match status" value="1"/>
</dbReference>
<comment type="subcellular location">
    <subcellularLocation>
        <location evidence="1">Cell membrane</location>
        <topology evidence="1">Multi-pass membrane protein</topology>
    </subcellularLocation>
</comment>
<evidence type="ECO:0000313" key="7">
    <source>
        <dbReference type="EMBL" id="SFD36339.1"/>
    </source>
</evidence>
<feature type="transmembrane region" description="Helical" evidence="6">
    <location>
        <begin position="101"/>
        <end position="124"/>
    </location>
</feature>
<dbReference type="EMBL" id="FOMG01000037">
    <property type="protein sequence ID" value="SFD36339.1"/>
    <property type="molecule type" value="Genomic_DNA"/>
</dbReference>
<keyword evidence="3 6" id="KW-0812">Transmembrane</keyword>
<feature type="transmembrane region" description="Helical" evidence="6">
    <location>
        <begin position="357"/>
        <end position="377"/>
    </location>
</feature>
<dbReference type="PANTHER" id="PTHR42770">
    <property type="entry name" value="AMINO ACID TRANSPORTER-RELATED"/>
    <property type="match status" value="1"/>
</dbReference>
<dbReference type="GO" id="GO:0005886">
    <property type="term" value="C:plasma membrane"/>
    <property type="evidence" value="ECO:0007669"/>
    <property type="project" value="UniProtKB-SubCell"/>
</dbReference>
<reference evidence="7 8" key="1">
    <citation type="submission" date="2016-10" db="EMBL/GenBank/DDBJ databases">
        <authorList>
            <person name="de Groot N.N."/>
        </authorList>
    </citation>
    <scope>NUCLEOTIDE SEQUENCE [LARGE SCALE GENOMIC DNA]</scope>
    <source>
        <strain evidence="7 8">DSM 12992</strain>
    </source>
</reference>
<dbReference type="InterPro" id="IPR050367">
    <property type="entry name" value="APC_superfamily"/>
</dbReference>
<evidence type="ECO:0000256" key="2">
    <source>
        <dbReference type="ARBA" id="ARBA00022475"/>
    </source>
</evidence>
<evidence type="ECO:0000256" key="4">
    <source>
        <dbReference type="ARBA" id="ARBA00022989"/>
    </source>
</evidence>
<evidence type="ECO:0000256" key="5">
    <source>
        <dbReference type="ARBA" id="ARBA00023136"/>
    </source>
</evidence>
<organism evidence="7 8">
    <name type="scientific">Clostridium uliginosum</name>
    <dbReference type="NCBI Taxonomy" id="119641"/>
    <lineage>
        <taxon>Bacteria</taxon>
        <taxon>Bacillati</taxon>
        <taxon>Bacillota</taxon>
        <taxon>Clostridia</taxon>
        <taxon>Eubacteriales</taxon>
        <taxon>Clostridiaceae</taxon>
        <taxon>Clostridium</taxon>
    </lineage>
</organism>
<feature type="transmembrane region" description="Helical" evidence="6">
    <location>
        <begin position="459"/>
        <end position="478"/>
    </location>
</feature>
<dbReference type="RefSeq" id="WP_090094211.1">
    <property type="nucleotide sequence ID" value="NZ_FOMG01000037.1"/>
</dbReference>
<evidence type="ECO:0000256" key="1">
    <source>
        <dbReference type="ARBA" id="ARBA00004651"/>
    </source>
</evidence>
<name>A0A1I1RPR7_9CLOT</name>
<dbReference type="InterPro" id="IPR002293">
    <property type="entry name" value="AA/rel_permease1"/>
</dbReference>
<dbReference type="AlphaFoldDB" id="A0A1I1RPR7"/>
<dbReference type="STRING" id="119641.SAMN05421842_1377"/>
<keyword evidence="8" id="KW-1185">Reference proteome</keyword>
<dbReference type="GO" id="GO:0022857">
    <property type="term" value="F:transmembrane transporter activity"/>
    <property type="evidence" value="ECO:0007669"/>
    <property type="project" value="InterPro"/>
</dbReference>
<dbReference type="PIRSF" id="PIRSF006060">
    <property type="entry name" value="AA_transporter"/>
    <property type="match status" value="1"/>
</dbReference>
<dbReference type="Pfam" id="PF13520">
    <property type="entry name" value="AA_permease_2"/>
    <property type="match status" value="1"/>
</dbReference>
<feature type="transmembrane region" description="Helical" evidence="6">
    <location>
        <begin position="25"/>
        <end position="44"/>
    </location>
</feature>
<keyword evidence="2" id="KW-1003">Cell membrane</keyword>
<feature type="transmembrane region" description="Helical" evidence="6">
    <location>
        <begin position="265"/>
        <end position="293"/>
    </location>
</feature>
<dbReference type="Proteomes" id="UP000199263">
    <property type="component" value="Unassembled WGS sequence"/>
</dbReference>
<gene>
    <name evidence="7" type="ORF">SAMN05421842_1377</name>
</gene>
<proteinExistence type="predicted"/>
<protein>
    <submittedName>
        <fullName evidence="7">Amino acid transporter</fullName>
    </submittedName>
</protein>
<feature type="transmembrane region" description="Helical" evidence="6">
    <location>
        <begin position="313"/>
        <end position="336"/>
    </location>
</feature>
<feature type="transmembrane region" description="Helical" evidence="6">
    <location>
        <begin position="429"/>
        <end position="447"/>
    </location>
</feature>
<evidence type="ECO:0000313" key="8">
    <source>
        <dbReference type="Proteomes" id="UP000199263"/>
    </source>
</evidence>
<accession>A0A1I1RPR7</accession>